<dbReference type="InterPro" id="IPR050054">
    <property type="entry name" value="UPRTase/APRTase"/>
</dbReference>
<dbReference type="Proteomes" id="UP000013015">
    <property type="component" value="Unassembled WGS sequence"/>
</dbReference>
<comment type="pathway">
    <text evidence="4 11">Purine metabolism; AMP biosynthesis via salvage pathway; AMP from adenine: step 1/1.</text>
</comment>
<sequence length="181" mass="18752">MSGELGDHVGELVSANLGLIPDFPEPGVLFRDITPLIANGTAFRELMQVLGERYAGKIDAVAGLESRGFILGAPLATELGIGMLTIRKAGKLPGHVIGVDYALEYGSARMEIRPESVTPGARVLIVDDVLATGGTAGASVDLLRQCGAEVATVAVLLELEAFSGRKVLADKGVSVESALLV</sequence>
<organism evidence="13 14">
    <name type="scientific">Schaalia cardiffensis F0333</name>
    <dbReference type="NCBI Taxonomy" id="888050"/>
    <lineage>
        <taxon>Bacteria</taxon>
        <taxon>Bacillati</taxon>
        <taxon>Actinomycetota</taxon>
        <taxon>Actinomycetes</taxon>
        <taxon>Actinomycetales</taxon>
        <taxon>Actinomycetaceae</taxon>
        <taxon>Schaalia</taxon>
    </lineage>
</organism>
<evidence type="ECO:0000256" key="6">
    <source>
        <dbReference type="ARBA" id="ARBA00011893"/>
    </source>
</evidence>
<dbReference type="AlphaFoldDB" id="N6X1B5"/>
<evidence type="ECO:0000256" key="9">
    <source>
        <dbReference type="ARBA" id="ARBA00022679"/>
    </source>
</evidence>
<dbReference type="STRING" id="888050.HMPREF9004_1491"/>
<dbReference type="Gene3D" id="3.40.50.2020">
    <property type="match status" value="1"/>
</dbReference>
<name>N6X1B5_9ACTO</name>
<feature type="domain" description="Phosphoribosyltransferase" evidence="12">
    <location>
        <begin position="44"/>
        <end position="158"/>
    </location>
</feature>
<dbReference type="RefSeq" id="WP_005963901.1">
    <property type="nucleotide sequence ID" value="NZ_CP040505.1"/>
</dbReference>
<dbReference type="HAMAP" id="MF_00004">
    <property type="entry name" value="Aden_phosphoribosyltr"/>
    <property type="match status" value="1"/>
</dbReference>
<evidence type="ECO:0000256" key="11">
    <source>
        <dbReference type="HAMAP-Rule" id="MF_00004"/>
    </source>
</evidence>
<reference evidence="13 14" key="1">
    <citation type="submission" date="2013-03" db="EMBL/GenBank/DDBJ databases">
        <title>Reference genome for the Human Microbiome Project.</title>
        <authorList>
            <person name="Aqrawi P."/>
            <person name="Ayvaz T."/>
            <person name="Bess C."/>
            <person name="Blankenburg K."/>
            <person name="Coyle M."/>
            <person name="Deng J."/>
            <person name="Forbes L."/>
            <person name="Fowler G."/>
            <person name="Francisco L."/>
            <person name="Fu Q."/>
            <person name="Gibbs R."/>
            <person name="Gross S."/>
            <person name="Gubbala S."/>
            <person name="Hale W."/>
            <person name="Hemphill L."/>
            <person name="Highlander S."/>
            <person name="Hirani K."/>
            <person name="Jackson L."/>
            <person name="Jakkamsetti A."/>
            <person name="Javaid M."/>
            <person name="Jayaseelan J.C."/>
            <person name="Jiang H."/>
            <person name="Joshi V."/>
            <person name="Korchina V."/>
            <person name="Kovar C."/>
            <person name="Lara F."/>
            <person name="Lee S."/>
            <person name="Liu Y."/>
            <person name="Mata R."/>
            <person name="Mathew T."/>
            <person name="Munidasa M."/>
            <person name="Muzny D."/>
            <person name="Nazareth L."/>
            <person name="Ngo R."/>
            <person name="Nguyen L."/>
            <person name="Nguyen N."/>
            <person name="Okwuonu G."/>
            <person name="Ongeri F."/>
            <person name="Palculict T."/>
            <person name="Patil S."/>
            <person name="Petrosino J."/>
            <person name="Pham C."/>
            <person name="Pham P."/>
            <person name="Pu L.-L."/>
            <person name="Qin X."/>
            <person name="Qu J."/>
            <person name="Reid J."/>
            <person name="Ross M."/>
            <person name="Ruth R."/>
            <person name="Saada N."/>
            <person name="San Lucas F."/>
            <person name="Santibanez J."/>
            <person name="Shang Y."/>
            <person name="Simmons D."/>
            <person name="Song X.-Z."/>
            <person name="Tang L.-Y."/>
            <person name="Thornton R."/>
            <person name="Warren J."/>
            <person name="Weissenberger G."/>
            <person name="Wilczek-Boney K."/>
            <person name="Worley K."/>
            <person name="Youmans B."/>
            <person name="Zhang J."/>
            <person name="Zhang L."/>
            <person name="Zhao Z."/>
            <person name="Zhou C."/>
            <person name="Zhu D."/>
            <person name="Zhu Y."/>
        </authorList>
    </citation>
    <scope>NUCLEOTIDE SEQUENCE [LARGE SCALE GENOMIC DNA]</scope>
    <source>
        <strain evidence="13 14">F0333</strain>
    </source>
</reference>
<dbReference type="InterPro" id="IPR005764">
    <property type="entry name" value="Ade_phspho_trans"/>
</dbReference>
<dbReference type="FunFam" id="3.40.50.2020:FF:000021">
    <property type="entry name" value="Adenine phosphoribosyltransferase"/>
    <property type="match status" value="1"/>
</dbReference>
<dbReference type="GO" id="GO:0005737">
    <property type="term" value="C:cytoplasm"/>
    <property type="evidence" value="ECO:0007669"/>
    <property type="project" value="UniProtKB-SubCell"/>
</dbReference>
<keyword evidence="7 11" id="KW-0963">Cytoplasm</keyword>
<dbReference type="OrthoDB" id="9803963at2"/>
<evidence type="ECO:0000256" key="10">
    <source>
        <dbReference type="ARBA" id="ARBA00022726"/>
    </source>
</evidence>
<keyword evidence="10 11" id="KW-0660">Purine salvage</keyword>
<evidence type="ECO:0000256" key="7">
    <source>
        <dbReference type="ARBA" id="ARBA00022490"/>
    </source>
</evidence>
<dbReference type="eggNOG" id="COG0503">
    <property type="taxonomic scope" value="Bacteria"/>
</dbReference>
<evidence type="ECO:0000256" key="8">
    <source>
        <dbReference type="ARBA" id="ARBA00022676"/>
    </source>
</evidence>
<keyword evidence="14" id="KW-1185">Reference proteome</keyword>
<accession>N6X1B5</accession>
<dbReference type="GO" id="GO:0006168">
    <property type="term" value="P:adenine salvage"/>
    <property type="evidence" value="ECO:0007669"/>
    <property type="project" value="InterPro"/>
</dbReference>
<evidence type="ECO:0000256" key="2">
    <source>
        <dbReference type="ARBA" id="ARBA00003968"/>
    </source>
</evidence>
<comment type="similarity">
    <text evidence="5 11">Belongs to the purine/pyrimidine phosphoribosyltransferase family.</text>
</comment>
<dbReference type="Pfam" id="PF00156">
    <property type="entry name" value="Pribosyltran"/>
    <property type="match status" value="1"/>
</dbReference>
<comment type="catalytic activity">
    <reaction evidence="1 11">
        <text>AMP + diphosphate = 5-phospho-alpha-D-ribose 1-diphosphate + adenine</text>
        <dbReference type="Rhea" id="RHEA:16609"/>
        <dbReference type="ChEBI" id="CHEBI:16708"/>
        <dbReference type="ChEBI" id="CHEBI:33019"/>
        <dbReference type="ChEBI" id="CHEBI:58017"/>
        <dbReference type="ChEBI" id="CHEBI:456215"/>
        <dbReference type="EC" id="2.4.2.7"/>
    </reaction>
</comment>
<gene>
    <name evidence="11 13" type="primary">apt</name>
    <name evidence="13" type="ORF">HMPREF9004_1491</name>
</gene>
<evidence type="ECO:0000256" key="3">
    <source>
        <dbReference type="ARBA" id="ARBA00004496"/>
    </source>
</evidence>
<dbReference type="NCBIfam" id="NF002634">
    <property type="entry name" value="PRK02304.1-3"/>
    <property type="match status" value="1"/>
</dbReference>
<evidence type="ECO:0000256" key="1">
    <source>
        <dbReference type="ARBA" id="ARBA00000868"/>
    </source>
</evidence>
<dbReference type="SUPFAM" id="SSF53271">
    <property type="entry name" value="PRTase-like"/>
    <property type="match status" value="1"/>
</dbReference>
<dbReference type="EC" id="2.4.2.7" evidence="6 11"/>
<dbReference type="GO" id="GO:0016208">
    <property type="term" value="F:AMP binding"/>
    <property type="evidence" value="ECO:0007669"/>
    <property type="project" value="TreeGrafter"/>
</dbReference>
<comment type="subcellular location">
    <subcellularLocation>
        <location evidence="3 11">Cytoplasm</location>
    </subcellularLocation>
</comment>
<dbReference type="HOGENOM" id="CLU_063339_3_3_11"/>
<evidence type="ECO:0000313" key="13">
    <source>
        <dbReference type="EMBL" id="ENO17581.1"/>
    </source>
</evidence>
<evidence type="ECO:0000256" key="4">
    <source>
        <dbReference type="ARBA" id="ARBA00004659"/>
    </source>
</evidence>
<dbReference type="GO" id="GO:0006166">
    <property type="term" value="P:purine ribonucleoside salvage"/>
    <property type="evidence" value="ECO:0007669"/>
    <property type="project" value="UniProtKB-KW"/>
</dbReference>
<dbReference type="PATRIC" id="fig|888050.3.peg.1427"/>
<comment type="caution">
    <text evidence="13">The sequence shown here is derived from an EMBL/GenBank/DDBJ whole genome shotgun (WGS) entry which is preliminary data.</text>
</comment>
<dbReference type="PANTHER" id="PTHR32315:SF3">
    <property type="entry name" value="ADENINE PHOSPHORIBOSYLTRANSFERASE"/>
    <property type="match status" value="1"/>
</dbReference>
<dbReference type="EMBL" id="AQHZ01000024">
    <property type="protein sequence ID" value="ENO17581.1"/>
    <property type="molecule type" value="Genomic_DNA"/>
</dbReference>
<comment type="function">
    <text evidence="2 11">Catalyzes a salvage reaction resulting in the formation of AMP, that is energically less costly than de novo synthesis.</text>
</comment>
<dbReference type="NCBIfam" id="NF002636">
    <property type="entry name" value="PRK02304.1-5"/>
    <property type="match status" value="1"/>
</dbReference>
<evidence type="ECO:0000259" key="12">
    <source>
        <dbReference type="Pfam" id="PF00156"/>
    </source>
</evidence>
<dbReference type="GO" id="GO:0044209">
    <property type="term" value="P:AMP salvage"/>
    <property type="evidence" value="ECO:0007669"/>
    <property type="project" value="UniProtKB-UniRule"/>
</dbReference>
<dbReference type="CDD" id="cd06223">
    <property type="entry name" value="PRTases_typeI"/>
    <property type="match status" value="1"/>
</dbReference>
<dbReference type="InterPro" id="IPR029057">
    <property type="entry name" value="PRTase-like"/>
</dbReference>
<proteinExistence type="inferred from homology"/>
<dbReference type="UniPathway" id="UPA00588">
    <property type="reaction ID" value="UER00646"/>
</dbReference>
<keyword evidence="9 11" id="KW-0808">Transferase</keyword>
<comment type="subunit">
    <text evidence="11">Homodimer.</text>
</comment>
<dbReference type="InterPro" id="IPR000836">
    <property type="entry name" value="PRTase_dom"/>
</dbReference>
<protein>
    <recommendedName>
        <fullName evidence="6 11">Adenine phosphoribosyltransferase</fullName>
        <shortName evidence="11">APRT</shortName>
        <ecNumber evidence="6 11">2.4.2.7</ecNumber>
    </recommendedName>
</protein>
<dbReference type="GO" id="GO:0002055">
    <property type="term" value="F:adenine binding"/>
    <property type="evidence" value="ECO:0007669"/>
    <property type="project" value="TreeGrafter"/>
</dbReference>
<keyword evidence="8 11" id="KW-0328">Glycosyltransferase</keyword>
<dbReference type="PANTHER" id="PTHR32315">
    <property type="entry name" value="ADENINE PHOSPHORIBOSYLTRANSFERASE"/>
    <property type="match status" value="1"/>
</dbReference>
<evidence type="ECO:0000313" key="14">
    <source>
        <dbReference type="Proteomes" id="UP000013015"/>
    </source>
</evidence>
<evidence type="ECO:0000256" key="5">
    <source>
        <dbReference type="ARBA" id="ARBA00008391"/>
    </source>
</evidence>
<dbReference type="GO" id="GO:0003999">
    <property type="term" value="F:adenine phosphoribosyltransferase activity"/>
    <property type="evidence" value="ECO:0007669"/>
    <property type="project" value="UniProtKB-UniRule"/>
</dbReference>